<accession>A0AA48KWJ5</accession>
<protein>
    <recommendedName>
        <fullName evidence="3">G domain-containing protein</fullName>
    </recommendedName>
</protein>
<reference evidence="4" key="1">
    <citation type="submission" date="2023-01" db="EMBL/GenBank/DDBJ databases">
        <title>Complete genome sequence of Planctobacterium marinum strain Dej080120_11.</title>
        <authorList>
            <person name="Ueki S."/>
            <person name="Maruyama F."/>
        </authorList>
    </citation>
    <scope>NUCLEOTIDE SEQUENCE</scope>
    <source>
        <strain evidence="4">Dej080120_11</strain>
    </source>
</reference>
<dbReference type="Pfam" id="PF11981">
    <property type="entry name" value="DUF3482"/>
    <property type="match status" value="1"/>
</dbReference>
<dbReference type="GO" id="GO:0002098">
    <property type="term" value="P:tRNA wobble uridine modification"/>
    <property type="evidence" value="ECO:0007669"/>
    <property type="project" value="TreeGrafter"/>
</dbReference>
<dbReference type="GO" id="GO:0005525">
    <property type="term" value="F:GTP binding"/>
    <property type="evidence" value="ECO:0007669"/>
    <property type="project" value="InterPro"/>
</dbReference>
<dbReference type="InterPro" id="IPR027417">
    <property type="entry name" value="P-loop_NTPase"/>
</dbReference>
<dbReference type="GO" id="GO:0005829">
    <property type="term" value="C:cytosol"/>
    <property type="evidence" value="ECO:0007669"/>
    <property type="project" value="TreeGrafter"/>
</dbReference>
<proteinExistence type="predicted"/>
<keyword evidence="5" id="KW-1185">Reference proteome</keyword>
<evidence type="ECO:0000259" key="3">
    <source>
        <dbReference type="Pfam" id="PF01926"/>
    </source>
</evidence>
<evidence type="ECO:0000313" key="4">
    <source>
        <dbReference type="EMBL" id="BDX08630.1"/>
    </source>
</evidence>
<feature type="transmembrane region" description="Helical" evidence="2">
    <location>
        <begin position="335"/>
        <end position="353"/>
    </location>
</feature>
<name>A0AA48KWJ5_9ALTE</name>
<dbReference type="EMBL" id="AP027272">
    <property type="protein sequence ID" value="BDX08630.1"/>
    <property type="molecule type" value="Genomic_DNA"/>
</dbReference>
<dbReference type="SUPFAM" id="SSF52540">
    <property type="entry name" value="P-loop containing nucleoside triphosphate hydrolases"/>
    <property type="match status" value="1"/>
</dbReference>
<feature type="domain" description="G" evidence="3">
    <location>
        <begin position="9"/>
        <end position="95"/>
    </location>
</feature>
<dbReference type="Pfam" id="PF01926">
    <property type="entry name" value="MMR_HSR1"/>
    <property type="match status" value="1"/>
</dbReference>
<keyword evidence="2" id="KW-0472">Membrane</keyword>
<keyword evidence="1" id="KW-0378">Hydrolase</keyword>
<dbReference type="KEGG" id="pmaw:MACH26_41510"/>
<dbReference type="PANTHER" id="PTHR42714:SF2">
    <property type="entry name" value="TRNA MODIFICATION GTPASE GTPBP3, MITOCHONDRIAL"/>
    <property type="match status" value="1"/>
</dbReference>
<evidence type="ECO:0000256" key="1">
    <source>
        <dbReference type="ARBA" id="ARBA00022801"/>
    </source>
</evidence>
<organism evidence="4 5">
    <name type="scientific">Planctobacterium marinum</name>
    <dbReference type="NCBI Taxonomy" id="1631968"/>
    <lineage>
        <taxon>Bacteria</taxon>
        <taxon>Pseudomonadati</taxon>
        <taxon>Pseudomonadota</taxon>
        <taxon>Gammaproteobacteria</taxon>
        <taxon>Alteromonadales</taxon>
        <taxon>Alteromonadaceae</taxon>
        <taxon>Planctobacterium</taxon>
    </lineage>
</organism>
<sequence>MTNPSFPRFTVVGHPNKGKSSIVSTLTQTDQIDISQQSGTTENATEYEIAMPGSKVVLVDTPGFQRPSSALDWLKSHVKDASQRKSAVEQFVASTECATRFPDEVKLLRPIMSGSAIIYVVDGSRPYGPEYEFEMEILRWSGQPRMAIINPIENSDYVEQWQDALHQYFNSVKVFNPITAEFEKQQELFRSFAHLNEKWQAQLNRFCDDLGALRQKQFEQSVMILEQLLKDVCRYSVSQKVLSKSQAQLLSDPLKRQYEHWVQQREQQAFGELLQVFKHQTTSLESEELMFPPDLFDTEQWYLWGLNKRQLIVAASLTGAMGGASLDIFTGGSTLLVGTLGGGTVGAASAVLFPKKIAKIKVKGVSSGGWTAAYGPIQNQNFPYVIMGRFIYFYRQVCNLSHANRKTLNVSSQDLQASLGSMAKDQKKALNVALHGLIRQRQPKNLRALLAEVIQLLPEAISEQAKT</sequence>
<dbReference type="Proteomes" id="UP001333710">
    <property type="component" value="Chromosome"/>
</dbReference>
<gene>
    <name evidence="4" type="ORF">MACH26_41510</name>
</gene>
<keyword evidence="2" id="KW-1133">Transmembrane helix</keyword>
<dbReference type="InterPro" id="IPR006073">
    <property type="entry name" value="GTP-bd"/>
</dbReference>
<dbReference type="RefSeq" id="WP_338294693.1">
    <property type="nucleotide sequence ID" value="NZ_AP027272.1"/>
</dbReference>
<dbReference type="PANTHER" id="PTHR42714">
    <property type="entry name" value="TRNA MODIFICATION GTPASE GTPBP3"/>
    <property type="match status" value="1"/>
</dbReference>
<dbReference type="AlphaFoldDB" id="A0AA48KWJ5"/>
<dbReference type="Gene3D" id="3.40.50.300">
    <property type="entry name" value="P-loop containing nucleotide triphosphate hydrolases"/>
    <property type="match status" value="1"/>
</dbReference>
<evidence type="ECO:0000313" key="5">
    <source>
        <dbReference type="Proteomes" id="UP001333710"/>
    </source>
</evidence>
<keyword evidence="2" id="KW-0812">Transmembrane</keyword>
<dbReference type="GO" id="GO:0016787">
    <property type="term" value="F:hydrolase activity"/>
    <property type="evidence" value="ECO:0007669"/>
    <property type="project" value="UniProtKB-KW"/>
</dbReference>
<dbReference type="GO" id="GO:0030488">
    <property type="term" value="P:tRNA methylation"/>
    <property type="evidence" value="ECO:0007669"/>
    <property type="project" value="TreeGrafter"/>
</dbReference>
<dbReference type="InterPro" id="IPR021871">
    <property type="entry name" value="DUF3482"/>
</dbReference>
<evidence type="ECO:0000256" key="2">
    <source>
        <dbReference type="SAM" id="Phobius"/>
    </source>
</evidence>